<feature type="transmembrane region" description="Helical" evidence="1">
    <location>
        <begin position="301"/>
        <end position="322"/>
    </location>
</feature>
<comment type="caution">
    <text evidence="2">The sequence shown here is derived from an EMBL/GenBank/DDBJ whole genome shotgun (WGS) entry which is preliminary data.</text>
</comment>
<dbReference type="RefSeq" id="WP_137644123.1">
    <property type="nucleotide sequence ID" value="NZ_BAABRM010000003.1"/>
</dbReference>
<feature type="transmembrane region" description="Helical" evidence="1">
    <location>
        <begin position="200"/>
        <end position="215"/>
    </location>
</feature>
<feature type="transmembrane region" description="Helical" evidence="1">
    <location>
        <begin position="513"/>
        <end position="532"/>
    </location>
</feature>
<sequence length="539" mass="58359">MTLTKWFTRTSALVKLNLRRDWTQLVLWCVVLAGLMTAVAAKFDQIYGSQRALNEIVKTLKTPAMVALFGPMTAKPPYTTAAVFAAEMLVFMALFMVIMNVIIGVRATRHDEDAGLTELVTAHAVGRGAPLLAAIVELTGLNLILGCGYGLGLQLAAMPGADSTGNWLIGFGLAAVGWAFGMLTLVMAQLADSAGGTSRLSFAVLGLLFVLRMSTDVSDPQLTWWVPFGWVEKISAYQANDWAPVWAYLLLGLLLAVLAIVIRLRRDLGAGVIATRRGRQRASWWLRGPVGLVWRQARGGLVAWLVANFVLGAAYGSVFNTIGDLAKTNPMIKQLLGTSALAAANRLVVKNFVAVLAIVMVIIALIPAIQLTLKLVGDEQKGYLHQVGATAAARWHVWAAYTGWGALAGAAVLLAGLAGMAVMGAITMNDSLAWASYWHVWLAYLPAMLVMIAVASLLVGWLPKWRYLAWGWLGYSFFAVYLGTLLTLPEWAQHLSPLGFVDRVPVKAIDWSVSWWCLGLTVLLLGLAAIGYRRRDLAQ</sequence>
<dbReference type="EMBL" id="JBHLUK010000076">
    <property type="protein sequence ID" value="MFC0424943.1"/>
    <property type="molecule type" value="Genomic_DNA"/>
</dbReference>
<name>A0ABV6K641_9LACO</name>
<keyword evidence="1" id="KW-1133">Transmembrane helix</keyword>
<accession>A0ABV6K641</accession>
<keyword evidence="3" id="KW-1185">Reference proteome</keyword>
<protein>
    <submittedName>
        <fullName evidence="2">ABC transporter permease</fullName>
    </submittedName>
</protein>
<feature type="transmembrane region" description="Helical" evidence="1">
    <location>
        <begin position="131"/>
        <end position="155"/>
    </location>
</feature>
<feature type="transmembrane region" description="Helical" evidence="1">
    <location>
        <begin position="397"/>
        <end position="426"/>
    </location>
</feature>
<keyword evidence="1" id="KW-0472">Membrane</keyword>
<keyword evidence="1" id="KW-0812">Transmembrane</keyword>
<feature type="transmembrane region" description="Helical" evidence="1">
    <location>
        <begin position="81"/>
        <end position="103"/>
    </location>
</feature>
<feature type="transmembrane region" description="Helical" evidence="1">
    <location>
        <begin position="467"/>
        <end position="488"/>
    </location>
</feature>
<reference evidence="2 3" key="1">
    <citation type="submission" date="2024-09" db="EMBL/GenBank/DDBJ databases">
        <authorList>
            <person name="Sun Q."/>
            <person name="Mori K."/>
        </authorList>
    </citation>
    <scope>NUCLEOTIDE SEQUENCE [LARGE SCALE GENOMIC DNA]</scope>
    <source>
        <strain evidence="2 3">TBRC 4575</strain>
    </source>
</reference>
<dbReference type="Proteomes" id="UP001589855">
    <property type="component" value="Unassembled WGS sequence"/>
</dbReference>
<evidence type="ECO:0000313" key="3">
    <source>
        <dbReference type="Proteomes" id="UP001589855"/>
    </source>
</evidence>
<feature type="transmembrane region" description="Helical" evidence="1">
    <location>
        <begin position="245"/>
        <end position="264"/>
    </location>
</feature>
<proteinExistence type="predicted"/>
<feature type="transmembrane region" description="Helical" evidence="1">
    <location>
        <begin position="352"/>
        <end position="376"/>
    </location>
</feature>
<organism evidence="2 3">
    <name type="scientific">Lactiplantibacillus plajomi</name>
    <dbReference type="NCBI Taxonomy" id="1457217"/>
    <lineage>
        <taxon>Bacteria</taxon>
        <taxon>Bacillati</taxon>
        <taxon>Bacillota</taxon>
        <taxon>Bacilli</taxon>
        <taxon>Lactobacillales</taxon>
        <taxon>Lactobacillaceae</taxon>
        <taxon>Lactiplantibacillus</taxon>
    </lineage>
</organism>
<evidence type="ECO:0000256" key="1">
    <source>
        <dbReference type="SAM" id="Phobius"/>
    </source>
</evidence>
<feature type="transmembrane region" description="Helical" evidence="1">
    <location>
        <begin position="438"/>
        <end position="460"/>
    </location>
</feature>
<gene>
    <name evidence="2" type="ORF">ACFFGS_12475</name>
</gene>
<evidence type="ECO:0000313" key="2">
    <source>
        <dbReference type="EMBL" id="MFC0424943.1"/>
    </source>
</evidence>
<feature type="transmembrane region" description="Helical" evidence="1">
    <location>
        <begin position="167"/>
        <end position="188"/>
    </location>
</feature>